<dbReference type="InterPro" id="IPR001611">
    <property type="entry name" value="Leu-rich_rpt"/>
</dbReference>
<evidence type="ECO:0000259" key="5">
    <source>
        <dbReference type="Pfam" id="PF08263"/>
    </source>
</evidence>
<dbReference type="InterPro" id="IPR053211">
    <property type="entry name" value="DNA_repair-toleration"/>
</dbReference>
<evidence type="ECO:0000313" key="6">
    <source>
        <dbReference type="EMBL" id="ESQ33424.1"/>
    </source>
</evidence>
<dbReference type="AlphaFoldDB" id="V4KQ11"/>
<name>V4KQ11_EUTSA</name>
<dbReference type="SUPFAM" id="SSF52058">
    <property type="entry name" value="L domain-like"/>
    <property type="match status" value="1"/>
</dbReference>
<protein>
    <recommendedName>
        <fullName evidence="5">Leucine-rich repeat-containing N-terminal plant-type domain-containing protein</fullName>
    </recommendedName>
</protein>
<evidence type="ECO:0000313" key="7">
    <source>
        <dbReference type="Proteomes" id="UP000030689"/>
    </source>
</evidence>
<gene>
    <name evidence="6" type="ORF">EUTSA_v10009576mg</name>
</gene>
<dbReference type="Pfam" id="PF00560">
    <property type="entry name" value="LRR_1"/>
    <property type="match status" value="3"/>
</dbReference>
<evidence type="ECO:0000256" key="4">
    <source>
        <dbReference type="SAM" id="SignalP"/>
    </source>
</evidence>
<dbReference type="InterPro" id="IPR013210">
    <property type="entry name" value="LRR_N_plant-typ"/>
</dbReference>
<evidence type="ECO:0000256" key="1">
    <source>
        <dbReference type="ARBA" id="ARBA00022614"/>
    </source>
</evidence>
<dbReference type="PANTHER" id="PTHR48060:SF7">
    <property type="entry name" value="DNA DAMAGE-REPAIR_TOLERATION PROTEIN DRT100"/>
    <property type="match status" value="1"/>
</dbReference>
<proteinExistence type="predicted"/>
<evidence type="ECO:0000256" key="2">
    <source>
        <dbReference type="ARBA" id="ARBA00022729"/>
    </source>
</evidence>
<feature type="signal peptide" evidence="4">
    <location>
        <begin position="1"/>
        <end position="26"/>
    </location>
</feature>
<dbReference type="InterPro" id="IPR032675">
    <property type="entry name" value="LRR_dom_sf"/>
</dbReference>
<dbReference type="Pfam" id="PF08263">
    <property type="entry name" value="LRRNT_2"/>
    <property type="match status" value="1"/>
</dbReference>
<feature type="chain" id="PRO_5004719975" description="Leucine-rich repeat-containing N-terminal plant-type domain-containing protein" evidence="4">
    <location>
        <begin position="27"/>
        <end position="266"/>
    </location>
</feature>
<dbReference type="eggNOG" id="KOG0619">
    <property type="taxonomic scope" value="Eukaryota"/>
</dbReference>
<sequence length="266" mass="29453">MNSFSFTIVIFAAIISLHCLSSTGEATCHPDDEAGLLAFKSGITRDPVGLLNSWKKGTKCCSWFGDTSLGRGYLGETISPLVAKLQHLEDVSFTYLKITGSFPQFLFHLPNLTVLRISGTRLSGPPPPNIGALRLTDITIDDNQFTGLIPSFSWRNHLSGTIPNIFNSMTKLTALDLSRNRFSRKLPLSIPYLAPTLTYLDLSQNNLSGTIPSYLSRFHALSTFDLSRDRFFGVVPMSFANMTSFFHFRLSQNLLTGTFPALKFVV</sequence>
<keyword evidence="3" id="KW-0677">Repeat</keyword>
<reference evidence="6 7" key="1">
    <citation type="journal article" date="2013" name="Front. Plant Sci.">
        <title>The Reference Genome of the Halophytic Plant Eutrema salsugineum.</title>
        <authorList>
            <person name="Yang R."/>
            <person name="Jarvis D.E."/>
            <person name="Chen H."/>
            <person name="Beilstein M.A."/>
            <person name="Grimwood J."/>
            <person name="Jenkins J."/>
            <person name="Shu S."/>
            <person name="Prochnik S."/>
            <person name="Xin M."/>
            <person name="Ma C."/>
            <person name="Schmutz J."/>
            <person name="Wing R.A."/>
            <person name="Mitchell-Olds T."/>
            <person name="Schumaker K.S."/>
            <person name="Wang X."/>
        </authorList>
    </citation>
    <scope>NUCLEOTIDE SEQUENCE [LARGE SCALE GENOMIC DNA]</scope>
</reference>
<evidence type="ECO:0000256" key="3">
    <source>
        <dbReference type="ARBA" id="ARBA00022737"/>
    </source>
</evidence>
<dbReference type="Proteomes" id="UP000030689">
    <property type="component" value="Unassembled WGS sequence"/>
</dbReference>
<dbReference type="PANTHER" id="PTHR48060">
    <property type="entry name" value="DNA DAMAGE-REPAIR/TOLERATION PROTEIN DRT100"/>
    <property type="match status" value="1"/>
</dbReference>
<dbReference type="EMBL" id="KI517683">
    <property type="protein sequence ID" value="ESQ33424.1"/>
    <property type="molecule type" value="Genomic_DNA"/>
</dbReference>
<dbReference type="KEGG" id="eus:EUTSA_v10009576mg"/>
<dbReference type="STRING" id="72664.V4KQ11"/>
<organism evidence="6 7">
    <name type="scientific">Eutrema salsugineum</name>
    <name type="common">Saltwater cress</name>
    <name type="synonym">Sisymbrium salsugineum</name>
    <dbReference type="NCBI Taxonomy" id="72664"/>
    <lineage>
        <taxon>Eukaryota</taxon>
        <taxon>Viridiplantae</taxon>
        <taxon>Streptophyta</taxon>
        <taxon>Embryophyta</taxon>
        <taxon>Tracheophyta</taxon>
        <taxon>Spermatophyta</taxon>
        <taxon>Magnoliopsida</taxon>
        <taxon>eudicotyledons</taxon>
        <taxon>Gunneridae</taxon>
        <taxon>Pentapetalae</taxon>
        <taxon>rosids</taxon>
        <taxon>malvids</taxon>
        <taxon>Brassicales</taxon>
        <taxon>Brassicaceae</taxon>
        <taxon>Eutremeae</taxon>
        <taxon>Eutrema</taxon>
    </lineage>
</organism>
<accession>V4KQ11</accession>
<keyword evidence="7" id="KW-1185">Reference proteome</keyword>
<keyword evidence="1" id="KW-0433">Leucine-rich repeat</keyword>
<dbReference type="OMA" id="YISHTNI"/>
<dbReference type="Gramene" id="ESQ33424">
    <property type="protein sequence ID" value="ESQ33424"/>
    <property type="gene ID" value="EUTSA_v10009576mg"/>
</dbReference>
<keyword evidence="2 4" id="KW-0732">Signal</keyword>
<dbReference type="Gene3D" id="3.80.10.10">
    <property type="entry name" value="Ribonuclease Inhibitor"/>
    <property type="match status" value="2"/>
</dbReference>
<feature type="domain" description="Leucine-rich repeat-containing N-terminal plant-type" evidence="5">
    <location>
        <begin position="29"/>
        <end position="65"/>
    </location>
</feature>